<feature type="region of interest" description="Disordered" evidence="1">
    <location>
        <begin position="269"/>
        <end position="384"/>
    </location>
</feature>
<feature type="compositionally biased region" description="Pro residues" evidence="1">
    <location>
        <begin position="277"/>
        <end position="289"/>
    </location>
</feature>
<dbReference type="SUPFAM" id="SSF47473">
    <property type="entry name" value="EF-hand"/>
    <property type="match status" value="1"/>
</dbReference>
<dbReference type="PANTHER" id="PTHR45691">
    <property type="entry name" value="PROTEIN DIAPHANOUS"/>
    <property type="match status" value="1"/>
</dbReference>
<name>A0A8K0XP31_9AGAR</name>
<dbReference type="GO" id="GO:0030041">
    <property type="term" value="P:actin filament polymerization"/>
    <property type="evidence" value="ECO:0007669"/>
    <property type="project" value="TreeGrafter"/>
</dbReference>
<dbReference type="InterPro" id="IPR011992">
    <property type="entry name" value="EF-hand-dom_pair"/>
</dbReference>
<feature type="region of interest" description="Disordered" evidence="1">
    <location>
        <begin position="17"/>
        <end position="46"/>
    </location>
</feature>
<keyword evidence="3" id="KW-1185">Reference proteome</keyword>
<gene>
    <name evidence="2" type="ORF">BXZ70DRAFT_1078252</name>
</gene>
<feature type="region of interest" description="Disordered" evidence="1">
    <location>
        <begin position="522"/>
        <end position="541"/>
    </location>
</feature>
<feature type="compositionally biased region" description="Low complexity" evidence="1">
    <location>
        <begin position="131"/>
        <end position="153"/>
    </location>
</feature>
<dbReference type="AlphaFoldDB" id="A0A8K0XP31"/>
<dbReference type="InterPro" id="IPR051412">
    <property type="entry name" value="Formin_Homology_Diaphanous_sf"/>
</dbReference>
<dbReference type="Gene3D" id="1.10.238.10">
    <property type="entry name" value="EF-hand"/>
    <property type="match status" value="1"/>
</dbReference>
<dbReference type="OrthoDB" id="10045710at2759"/>
<proteinExistence type="predicted"/>
<organism evidence="2 3">
    <name type="scientific">Cristinia sonorae</name>
    <dbReference type="NCBI Taxonomy" id="1940300"/>
    <lineage>
        <taxon>Eukaryota</taxon>
        <taxon>Fungi</taxon>
        <taxon>Dikarya</taxon>
        <taxon>Basidiomycota</taxon>
        <taxon>Agaricomycotina</taxon>
        <taxon>Agaricomycetes</taxon>
        <taxon>Agaricomycetidae</taxon>
        <taxon>Agaricales</taxon>
        <taxon>Pleurotineae</taxon>
        <taxon>Stephanosporaceae</taxon>
        <taxon>Cristinia</taxon>
    </lineage>
</organism>
<feature type="compositionally biased region" description="Low complexity" evidence="1">
    <location>
        <begin position="74"/>
        <end position="87"/>
    </location>
</feature>
<protein>
    <recommendedName>
        <fullName evidence="4">EH domain-containing protein</fullName>
    </recommendedName>
</protein>
<feature type="region of interest" description="Disordered" evidence="1">
    <location>
        <begin position="106"/>
        <end position="196"/>
    </location>
</feature>
<evidence type="ECO:0000313" key="3">
    <source>
        <dbReference type="Proteomes" id="UP000813824"/>
    </source>
</evidence>
<accession>A0A8K0XP31</accession>
<dbReference type="Proteomes" id="UP000813824">
    <property type="component" value="Unassembled WGS sequence"/>
</dbReference>
<dbReference type="EMBL" id="JAEVFJ010000019">
    <property type="protein sequence ID" value="KAH8099542.1"/>
    <property type="molecule type" value="Genomic_DNA"/>
</dbReference>
<feature type="compositionally biased region" description="Polar residues" evidence="1">
    <location>
        <begin position="334"/>
        <end position="359"/>
    </location>
</feature>
<dbReference type="PANTHER" id="PTHR45691:SF6">
    <property type="entry name" value="PROTEIN DIAPHANOUS"/>
    <property type="match status" value="1"/>
</dbReference>
<feature type="compositionally biased region" description="Low complexity" evidence="1">
    <location>
        <begin position="21"/>
        <end position="35"/>
    </location>
</feature>
<evidence type="ECO:0008006" key="4">
    <source>
        <dbReference type="Google" id="ProtNLM"/>
    </source>
</evidence>
<dbReference type="GO" id="GO:0005884">
    <property type="term" value="C:actin filament"/>
    <property type="evidence" value="ECO:0007669"/>
    <property type="project" value="TreeGrafter"/>
</dbReference>
<evidence type="ECO:0000313" key="2">
    <source>
        <dbReference type="EMBL" id="KAH8099542.1"/>
    </source>
</evidence>
<sequence length="541" mass="57480">MASSSIQSRVAAFEALATNNIPSSSSSTTPAALRPSPSPSPPILGRKTSLIDLKDDWEIDSGPVYNVSYATRNKSYPSVVGSSSSKPTPRHVSDSRLLSYASQSTPLIHLETAPKPKTHAPPLPPRKPSYGSLKSVSNSSTSSLPRSPTGGPSNMALPPMPPPRKKSDSLTVDAYPHSPGGKLGIAIPRGHAPASSISSFHSVSLSSDGGMEVGSPSSTHVATFPMDREMFDGESVDSNGRDADDISIDSFENVSTVSPSVSSISMEWGDYAKRQPPKLPQRPKPPSLPISPSNSGTPSNVPAARISPPLSAKPPPPPPPSRTRPPPASNRSSLASTITSASDHSSVISAATSRTSLSSIRPPLTPKPAPSTLQHRLSRPTPIPPAARARYEAVFVGNVKALKQFERERAKRALSPPPGRKERQAAGWRGLSVDLITNPPAVNDALDDAGSSGKASSEDEVGADERLDGRIVAKIWKLSRLEKSKLKDIWIECDPTGTGSLDRAAFVKGMWRIDEELRRAHLTPALPPRPYQSKPSRPLLR</sequence>
<feature type="region of interest" description="Disordered" evidence="1">
    <location>
        <begin position="68"/>
        <end position="94"/>
    </location>
</feature>
<feature type="compositionally biased region" description="Pro residues" evidence="1">
    <location>
        <begin position="311"/>
        <end position="328"/>
    </location>
</feature>
<evidence type="ECO:0000256" key="1">
    <source>
        <dbReference type="SAM" id="MobiDB-lite"/>
    </source>
</evidence>
<reference evidence="2" key="1">
    <citation type="journal article" date="2021" name="New Phytol.">
        <title>Evolutionary innovations through gain and loss of genes in the ectomycorrhizal Boletales.</title>
        <authorList>
            <person name="Wu G."/>
            <person name="Miyauchi S."/>
            <person name="Morin E."/>
            <person name="Kuo A."/>
            <person name="Drula E."/>
            <person name="Varga T."/>
            <person name="Kohler A."/>
            <person name="Feng B."/>
            <person name="Cao Y."/>
            <person name="Lipzen A."/>
            <person name="Daum C."/>
            <person name="Hundley H."/>
            <person name="Pangilinan J."/>
            <person name="Johnson J."/>
            <person name="Barry K."/>
            <person name="LaButti K."/>
            <person name="Ng V."/>
            <person name="Ahrendt S."/>
            <person name="Min B."/>
            <person name="Choi I.G."/>
            <person name="Park H."/>
            <person name="Plett J.M."/>
            <person name="Magnuson J."/>
            <person name="Spatafora J.W."/>
            <person name="Nagy L.G."/>
            <person name="Henrissat B."/>
            <person name="Grigoriev I.V."/>
            <person name="Yang Z.L."/>
            <person name="Xu J."/>
            <person name="Martin F.M."/>
        </authorList>
    </citation>
    <scope>NUCLEOTIDE SEQUENCE</scope>
    <source>
        <strain evidence="2">KKN 215</strain>
    </source>
</reference>
<comment type="caution">
    <text evidence="2">The sequence shown here is derived from an EMBL/GenBank/DDBJ whole genome shotgun (WGS) entry which is preliminary data.</text>
</comment>